<dbReference type="GeneID" id="19979482"/>
<sequence>MAPELDIVHLLVRSSADINAKGQLDRSPLHMAVSATSGPVVDALVSARAEVSIQHDKGDTPLQLVLAYLAYTGPMSV</sequence>
<dbReference type="SUPFAM" id="SSF48403">
    <property type="entry name" value="Ankyrin repeat"/>
    <property type="match status" value="1"/>
</dbReference>
<dbReference type="HOGENOM" id="CLU_2637863_0_0_1"/>
<reference evidence="2 3" key="1">
    <citation type="submission" date="2013-03" db="EMBL/GenBank/DDBJ databases">
        <title>The Genome Sequence of Cladophialophora carrionii CBS 160.54.</title>
        <authorList>
            <consortium name="The Broad Institute Genomics Platform"/>
            <person name="Cuomo C."/>
            <person name="de Hoog S."/>
            <person name="Gorbushina A."/>
            <person name="Walker B."/>
            <person name="Young S.K."/>
            <person name="Zeng Q."/>
            <person name="Gargeya S."/>
            <person name="Fitzgerald M."/>
            <person name="Haas B."/>
            <person name="Abouelleil A."/>
            <person name="Allen A.W."/>
            <person name="Alvarado L."/>
            <person name="Arachchi H.M."/>
            <person name="Berlin A.M."/>
            <person name="Chapman S.B."/>
            <person name="Gainer-Dewar J."/>
            <person name="Goldberg J."/>
            <person name="Griggs A."/>
            <person name="Gujja S."/>
            <person name="Hansen M."/>
            <person name="Howarth C."/>
            <person name="Imamovic A."/>
            <person name="Ireland A."/>
            <person name="Larimer J."/>
            <person name="McCowan C."/>
            <person name="Murphy C."/>
            <person name="Pearson M."/>
            <person name="Poon T.W."/>
            <person name="Priest M."/>
            <person name="Roberts A."/>
            <person name="Saif S."/>
            <person name="Shea T."/>
            <person name="Sisk P."/>
            <person name="Sykes S."/>
            <person name="Wortman J."/>
            <person name="Nusbaum C."/>
            <person name="Birren B."/>
        </authorList>
    </citation>
    <scope>NUCLEOTIDE SEQUENCE [LARGE SCALE GENOMIC DNA]</scope>
    <source>
        <strain evidence="2 3">CBS 160.54</strain>
    </source>
</reference>
<evidence type="ECO:0000256" key="1">
    <source>
        <dbReference type="PROSITE-ProRule" id="PRU00023"/>
    </source>
</evidence>
<proteinExistence type="predicted"/>
<dbReference type="Gene3D" id="1.25.40.20">
    <property type="entry name" value="Ankyrin repeat-containing domain"/>
    <property type="match status" value="1"/>
</dbReference>
<evidence type="ECO:0000313" key="2">
    <source>
        <dbReference type="EMBL" id="ETI28539.1"/>
    </source>
</evidence>
<dbReference type="RefSeq" id="XP_008722613.1">
    <property type="nucleotide sequence ID" value="XM_008724391.1"/>
</dbReference>
<dbReference type="VEuPathDB" id="FungiDB:G647_00989"/>
<protein>
    <submittedName>
        <fullName evidence="2">Uncharacterized protein</fullName>
    </submittedName>
</protein>
<feature type="repeat" description="ANK" evidence="1">
    <location>
        <begin position="24"/>
        <end position="56"/>
    </location>
</feature>
<accession>V9DNR5</accession>
<organism evidence="2 3">
    <name type="scientific">Cladophialophora carrionii CBS 160.54</name>
    <dbReference type="NCBI Taxonomy" id="1279043"/>
    <lineage>
        <taxon>Eukaryota</taxon>
        <taxon>Fungi</taxon>
        <taxon>Dikarya</taxon>
        <taxon>Ascomycota</taxon>
        <taxon>Pezizomycotina</taxon>
        <taxon>Eurotiomycetes</taxon>
        <taxon>Chaetothyriomycetidae</taxon>
        <taxon>Chaetothyriales</taxon>
        <taxon>Herpotrichiellaceae</taxon>
        <taxon>Cladophialophora</taxon>
    </lineage>
</organism>
<dbReference type="Proteomes" id="UP000030678">
    <property type="component" value="Unassembled WGS sequence"/>
</dbReference>
<name>V9DNR5_9EURO</name>
<dbReference type="InterPro" id="IPR036770">
    <property type="entry name" value="Ankyrin_rpt-contain_sf"/>
</dbReference>
<gene>
    <name evidence="2" type="ORF">G647_00989</name>
</gene>
<dbReference type="PROSITE" id="PS50088">
    <property type="entry name" value="ANK_REPEAT"/>
    <property type="match status" value="1"/>
</dbReference>
<dbReference type="EMBL" id="KB822697">
    <property type="protein sequence ID" value="ETI28539.1"/>
    <property type="molecule type" value="Genomic_DNA"/>
</dbReference>
<evidence type="ECO:0000313" key="3">
    <source>
        <dbReference type="Proteomes" id="UP000030678"/>
    </source>
</evidence>
<dbReference type="AlphaFoldDB" id="V9DNR5"/>
<dbReference type="InterPro" id="IPR002110">
    <property type="entry name" value="Ankyrin_rpt"/>
</dbReference>
<keyword evidence="1" id="KW-0040">ANK repeat</keyword>